<name>A0A1J0F5D7_9RHAB</name>
<feature type="compositionally biased region" description="Basic and acidic residues" evidence="1">
    <location>
        <begin position="79"/>
        <end position="91"/>
    </location>
</feature>
<dbReference type="OrthoDB" id="16543at10239"/>
<organism evidence="2 3">
    <name type="scientific">Beatrice Hill virus</name>
    <dbReference type="NCBI Taxonomy" id="1819301"/>
    <lineage>
        <taxon>Viruses</taxon>
        <taxon>Riboviria</taxon>
        <taxon>Orthornavirae</taxon>
        <taxon>Negarnaviricota</taxon>
        <taxon>Haploviricotina</taxon>
        <taxon>Monjiviricetes</taxon>
        <taxon>Mononegavirales</taxon>
        <taxon>Rhabdoviridae</taxon>
        <taxon>Alpharhabdovirinae</taxon>
        <taxon>Tibrovirus</taxon>
        <taxon>Tibrovirus beatrice</taxon>
    </lineage>
</organism>
<evidence type="ECO:0000313" key="2">
    <source>
        <dbReference type="EMBL" id="APC23639.1"/>
    </source>
</evidence>
<reference evidence="2 3" key="1">
    <citation type="submission" date="2016-10" db="EMBL/GenBank/DDBJ databases">
        <title>Beatrice Hill virus represents a novel species in the genus Tibrovirus (Mononegavirales: Rhabdoviridae).</title>
        <authorList>
            <person name="Wiley M.R."/>
            <person name="Prieto K."/>
            <person name="Blasdell K.R."/>
            <person name="Cai Y."/>
            <person name="Campos C."/>
            <person name="Walker P.J."/>
            <person name="Chiu C.Y."/>
            <person name="Palacios G."/>
            <person name="Kuhn J.H."/>
        </authorList>
    </citation>
    <scope>NUCLEOTIDE SEQUENCE [LARGE SCALE GENOMIC DNA]</scope>
    <source>
        <strain evidence="2">CSIRO 25</strain>
    </source>
</reference>
<evidence type="ECO:0000256" key="1">
    <source>
        <dbReference type="SAM" id="MobiDB-lite"/>
    </source>
</evidence>
<keyword evidence="3" id="KW-1185">Reference proteome</keyword>
<dbReference type="Proteomes" id="UP000240668">
    <property type="component" value="Segment"/>
</dbReference>
<accession>A0A1J0F5D7</accession>
<proteinExistence type="predicted"/>
<dbReference type="GeneID" id="37620009"/>
<feature type="compositionally biased region" description="Polar residues" evidence="1">
    <location>
        <begin position="104"/>
        <end position="118"/>
    </location>
</feature>
<dbReference type="RefSeq" id="YP_009508529.1">
    <property type="nucleotide sequence ID" value="NC_039021.1"/>
</dbReference>
<sequence length="312" mass="36208">MKRHRISIPYVTDQVLRNTSDAVDPNEVIDQQISDDITNPKQDLKEFLDTRELNYRTRASSASSYDDDDWADSIVDLSRKSQHKSDGEDNPQKSSGGPNLVLPSISSGVQDKCSPNTTKDNKIYKVDREDNDMGPNIHQIPENRPVYPSQMYPLLEVPGNYNLLIPKLQFFFKYYGLYEDTDYVVDKDNQGYYFYPTKKWTTRDQKEMFECTPKKEENEDDALLNLEDINDDGPFDEDPEVHQLIDFITKGFYVEKRNIKGTYYFDINNPSLNVNKIANVDCQNKVLSVKEKIDMIFKASGIYRAMKLKAKW</sequence>
<evidence type="ECO:0000313" key="3">
    <source>
        <dbReference type="Proteomes" id="UP000240668"/>
    </source>
</evidence>
<feature type="region of interest" description="Disordered" evidence="1">
    <location>
        <begin position="79"/>
        <end position="121"/>
    </location>
</feature>
<dbReference type="KEGG" id="vg:37620009"/>
<protein>
    <submittedName>
        <fullName evidence="2">Phosphoprotein</fullName>
    </submittedName>
</protein>
<dbReference type="EMBL" id="KY073493">
    <property type="protein sequence ID" value="APC23639.1"/>
    <property type="molecule type" value="Viral_cRNA"/>
</dbReference>
<gene>
    <name evidence="2" type="primary">P</name>
</gene>